<dbReference type="GeneID" id="17270868"/>
<dbReference type="Proteomes" id="UP000013827">
    <property type="component" value="Unassembled WGS sequence"/>
</dbReference>
<dbReference type="EnsemblProtists" id="EOD25323">
    <property type="protein sequence ID" value="EOD25323"/>
    <property type="gene ID" value="EMIHUDRAFT_457589"/>
</dbReference>
<reference evidence="2" key="2">
    <citation type="submission" date="2024-10" db="UniProtKB">
        <authorList>
            <consortium name="EnsemblProtists"/>
        </authorList>
    </citation>
    <scope>IDENTIFICATION</scope>
</reference>
<protein>
    <submittedName>
        <fullName evidence="2">Uncharacterized protein</fullName>
    </submittedName>
</protein>
<reference evidence="3" key="1">
    <citation type="journal article" date="2013" name="Nature">
        <title>Pan genome of the phytoplankton Emiliania underpins its global distribution.</title>
        <authorList>
            <person name="Read B.A."/>
            <person name="Kegel J."/>
            <person name="Klute M.J."/>
            <person name="Kuo A."/>
            <person name="Lefebvre S.C."/>
            <person name="Maumus F."/>
            <person name="Mayer C."/>
            <person name="Miller J."/>
            <person name="Monier A."/>
            <person name="Salamov A."/>
            <person name="Young J."/>
            <person name="Aguilar M."/>
            <person name="Claverie J.M."/>
            <person name="Frickenhaus S."/>
            <person name="Gonzalez K."/>
            <person name="Herman E.K."/>
            <person name="Lin Y.C."/>
            <person name="Napier J."/>
            <person name="Ogata H."/>
            <person name="Sarno A.F."/>
            <person name="Shmutz J."/>
            <person name="Schroeder D."/>
            <person name="de Vargas C."/>
            <person name="Verret F."/>
            <person name="von Dassow P."/>
            <person name="Valentin K."/>
            <person name="Van de Peer Y."/>
            <person name="Wheeler G."/>
            <person name="Dacks J.B."/>
            <person name="Delwiche C.F."/>
            <person name="Dyhrman S.T."/>
            <person name="Glockner G."/>
            <person name="John U."/>
            <person name="Richards T."/>
            <person name="Worden A.Z."/>
            <person name="Zhang X."/>
            <person name="Grigoriev I.V."/>
            <person name="Allen A.E."/>
            <person name="Bidle K."/>
            <person name="Borodovsky M."/>
            <person name="Bowler C."/>
            <person name="Brownlee C."/>
            <person name="Cock J.M."/>
            <person name="Elias M."/>
            <person name="Gladyshev V.N."/>
            <person name="Groth M."/>
            <person name="Guda C."/>
            <person name="Hadaegh A."/>
            <person name="Iglesias-Rodriguez M.D."/>
            <person name="Jenkins J."/>
            <person name="Jones B.M."/>
            <person name="Lawson T."/>
            <person name="Leese F."/>
            <person name="Lindquist E."/>
            <person name="Lobanov A."/>
            <person name="Lomsadze A."/>
            <person name="Malik S.B."/>
            <person name="Marsh M.E."/>
            <person name="Mackinder L."/>
            <person name="Mock T."/>
            <person name="Mueller-Roeber B."/>
            <person name="Pagarete A."/>
            <person name="Parker M."/>
            <person name="Probert I."/>
            <person name="Quesneville H."/>
            <person name="Raines C."/>
            <person name="Rensing S.A."/>
            <person name="Riano-Pachon D.M."/>
            <person name="Richier S."/>
            <person name="Rokitta S."/>
            <person name="Shiraiwa Y."/>
            <person name="Soanes D.M."/>
            <person name="van der Giezen M."/>
            <person name="Wahlund T.M."/>
            <person name="Williams B."/>
            <person name="Wilson W."/>
            <person name="Wolfe G."/>
            <person name="Wurch L.L."/>
        </authorList>
    </citation>
    <scope>NUCLEOTIDE SEQUENCE</scope>
</reference>
<proteinExistence type="predicted"/>
<dbReference type="KEGG" id="ehx:EMIHUDRAFT_457589"/>
<dbReference type="HOGENOM" id="CLU_951861_0_0_1"/>
<evidence type="ECO:0000256" key="1">
    <source>
        <dbReference type="SAM" id="MobiDB-lite"/>
    </source>
</evidence>
<dbReference type="RefSeq" id="XP_005777752.1">
    <property type="nucleotide sequence ID" value="XM_005777695.1"/>
</dbReference>
<name>A0A0D3JP88_EMIH1</name>
<organism evidence="2 3">
    <name type="scientific">Emiliania huxleyi (strain CCMP1516)</name>
    <dbReference type="NCBI Taxonomy" id="280463"/>
    <lineage>
        <taxon>Eukaryota</taxon>
        <taxon>Haptista</taxon>
        <taxon>Haptophyta</taxon>
        <taxon>Prymnesiophyceae</taxon>
        <taxon>Isochrysidales</taxon>
        <taxon>Noelaerhabdaceae</taxon>
        <taxon>Emiliania</taxon>
    </lineage>
</organism>
<feature type="region of interest" description="Disordered" evidence="1">
    <location>
        <begin position="1"/>
        <end position="25"/>
    </location>
</feature>
<feature type="region of interest" description="Disordered" evidence="1">
    <location>
        <begin position="244"/>
        <end position="293"/>
    </location>
</feature>
<evidence type="ECO:0000313" key="3">
    <source>
        <dbReference type="Proteomes" id="UP000013827"/>
    </source>
</evidence>
<dbReference type="AlphaFoldDB" id="A0A0D3JP88"/>
<sequence length="293" mass="32388">RPDHAVRQAGEVDAGPGVVRPRGRGRACEHAPDCGPDPGARHLHPHLHLCGKGDRQGGARPLQGRVAGHLDDGAKVHHRRLLDRLLGLPLCLDGRVRGDGPRHTRRRTAHARGLLRRRPPLLPPRHCLWRPPHRHSLRPLATRRLHRGVDGVLRDALPLRKEGALHRAHAAARLLPRHVCRRGQVGDAAGRDLRVLRGRQGQELHGDVRGAHDRLHPLRPHHAQLHAARLAGLHAGAGIHARPLHGRAHPQVPHSRDNIPVREGERRREQRVEADGARPGEGRGGRDRRVGPA</sequence>
<keyword evidence="3" id="KW-1185">Reference proteome</keyword>
<accession>A0A0D3JP88</accession>
<feature type="compositionally biased region" description="Basic and acidic residues" evidence="1">
    <location>
        <begin position="254"/>
        <end position="293"/>
    </location>
</feature>
<dbReference type="PaxDb" id="2903-EOD25323"/>
<evidence type="ECO:0000313" key="2">
    <source>
        <dbReference type="EnsemblProtists" id="EOD25323"/>
    </source>
</evidence>